<dbReference type="OrthoDB" id="298209at2759"/>
<feature type="coiled-coil region" evidence="1">
    <location>
        <begin position="212"/>
        <end position="239"/>
    </location>
</feature>
<keyword evidence="1" id="KW-0175">Coiled coil</keyword>
<evidence type="ECO:0000313" key="3">
    <source>
        <dbReference type="Proteomes" id="UP000187209"/>
    </source>
</evidence>
<protein>
    <submittedName>
        <fullName evidence="2">Uncharacterized protein</fullName>
    </submittedName>
</protein>
<evidence type="ECO:0000313" key="2">
    <source>
        <dbReference type="EMBL" id="OMJ74808.1"/>
    </source>
</evidence>
<proteinExistence type="predicted"/>
<accession>A0A1R2BDF2</accession>
<dbReference type="AlphaFoldDB" id="A0A1R2BDF2"/>
<comment type="caution">
    <text evidence="2">The sequence shown here is derived from an EMBL/GenBank/DDBJ whole genome shotgun (WGS) entry which is preliminary data.</text>
</comment>
<name>A0A1R2BDF2_9CILI</name>
<organism evidence="2 3">
    <name type="scientific">Stentor coeruleus</name>
    <dbReference type="NCBI Taxonomy" id="5963"/>
    <lineage>
        <taxon>Eukaryota</taxon>
        <taxon>Sar</taxon>
        <taxon>Alveolata</taxon>
        <taxon>Ciliophora</taxon>
        <taxon>Postciliodesmatophora</taxon>
        <taxon>Heterotrichea</taxon>
        <taxon>Heterotrichida</taxon>
        <taxon>Stentoridae</taxon>
        <taxon>Stentor</taxon>
    </lineage>
</organism>
<reference evidence="2 3" key="1">
    <citation type="submission" date="2016-11" db="EMBL/GenBank/DDBJ databases">
        <title>The macronuclear genome of Stentor coeruleus: a giant cell with tiny introns.</title>
        <authorList>
            <person name="Slabodnick M."/>
            <person name="Ruby J.G."/>
            <person name="Reiff S.B."/>
            <person name="Swart E.C."/>
            <person name="Gosai S."/>
            <person name="Prabakaran S."/>
            <person name="Witkowska E."/>
            <person name="Larue G.E."/>
            <person name="Fisher S."/>
            <person name="Freeman R.M."/>
            <person name="Gunawardena J."/>
            <person name="Chu W."/>
            <person name="Stover N.A."/>
            <person name="Gregory B.D."/>
            <person name="Nowacki M."/>
            <person name="Derisi J."/>
            <person name="Roy S.W."/>
            <person name="Marshall W.F."/>
            <person name="Sood P."/>
        </authorList>
    </citation>
    <scope>NUCLEOTIDE SEQUENCE [LARGE SCALE GENOMIC DNA]</scope>
    <source>
        <strain evidence="2">WM001</strain>
    </source>
</reference>
<dbReference type="Proteomes" id="UP000187209">
    <property type="component" value="Unassembled WGS sequence"/>
</dbReference>
<gene>
    <name evidence="2" type="ORF">SteCoe_26187</name>
</gene>
<sequence>MLSNSSVKKIRGLFSLKGNDAFSLIKETSKSNSLQHYTQNPKNNKKELQQKIIPLDEEQIMRVNCMNCQDLIQIENIEEHSKFCTTIPEIVENIESENILVQVVFKLKKLEKCLVDLLKNPDLRPGEINSISIFIRLCQRAVNNKGIEDVDGVIKCLSSLFTTYKGSLWVRVYEDVDGVIKCLSSLFTTYKGSLWVRVYADRLFALVQEQKLGYQEAEINTKKQELEKYKEQVSKIKKRQDSTLNLSLKSPTYRKSIDSDRKIEDVNSEIGSIYSGSSELTVLSMLEDESKHNFEEKFPNSSNDLQERFLSLCLTIKMQNSGTKNIKNLSIQKLYKESQRCNISPNDWSDFIIDQMKNPMKWLEDPRSRRRLQPRSFNLRPQCFEAIIEENHCY</sequence>
<evidence type="ECO:0000256" key="1">
    <source>
        <dbReference type="SAM" id="Coils"/>
    </source>
</evidence>
<dbReference type="EMBL" id="MPUH01000727">
    <property type="protein sequence ID" value="OMJ74808.1"/>
    <property type="molecule type" value="Genomic_DNA"/>
</dbReference>
<keyword evidence="3" id="KW-1185">Reference proteome</keyword>